<dbReference type="PANTHER" id="PTHR22652">
    <property type="entry name" value="NUCLEOPORIN NUP43"/>
    <property type="match status" value="1"/>
</dbReference>
<dbReference type="GeneID" id="578943"/>
<dbReference type="RefSeq" id="XP_784173.4">
    <property type="nucleotide sequence ID" value="XM_779080.5"/>
</dbReference>
<keyword evidence="2 5" id="KW-0853">WD repeat</keyword>
<dbReference type="SMART" id="SM00320">
    <property type="entry name" value="WD40"/>
    <property type="match status" value="5"/>
</dbReference>
<feature type="repeat" description="WD" evidence="5">
    <location>
        <begin position="271"/>
        <end position="313"/>
    </location>
</feature>
<evidence type="ECO:0000256" key="1">
    <source>
        <dbReference type="ARBA" id="ARBA00004123"/>
    </source>
</evidence>
<evidence type="ECO:0000256" key="5">
    <source>
        <dbReference type="PROSITE-ProRule" id="PRU00221"/>
    </source>
</evidence>
<dbReference type="InterPro" id="IPR019775">
    <property type="entry name" value="WD40_repeat_CS"/>
</dbReference>
<accession>A0A7M7RDH2</accession>
<dbReference type="Pfam" id="PF00400">
    <property type="entry name" value="WD40"/>
    <property type="match status" value="2"/>
</dbReference>
<dbReference type="CTD" id="348995"/>
<dbReference type="AlphaFoldDB" id="A0A7M7RDH2"/>
<evidence type="ECO:0000313" key="8">
    <source>
        <dbReference type="Proteomes" id="UP000007110"/>
    </source>
</evidence>
<dbReference type="GO" id="GO:0031080">
    <property type="term" value="C:nuclear pore outer ring"/>
    <property type="evidence" value="ECO:0000318"/>
    <property type="project" value="GO_Central"/>
</dbReference>
<dbReference type="PROSITE" id="PS50082">
    <property type="entry name" value="WD_REPEATS_2"/>
    <property type="match status" value="2"/>
</dbReference>
<dbReference type="Gene3D" id="2.130.10.10">
    <property type="entry name" value="YVTN repeat-like/Quinoprotein amine dehydrogenase"/>
    <property type="match status" value="1"/>
</dbReference>
<dbReference type="KEGG" id="spu:578943"/>
<reference evidence="7" key="2">
    <citation type="submission" date="2021-01" db="UniProtKB">
        <authorList>
            <consortium name="EnsemblMetazoa"/>
        </authorList>
    </citation>
    <scope>IDENTIFICATION</scope>
</reference>
<dbReference type="PANTHER" id="PTHR22652:SF0">
    <property type="entry name" value="NUCLEOPORIN NUP43"/>
    <property type="match status" value="1"/>
</dbReference>
<dbReference type="OrthoDB" id="9890280at2759"/>
<dbReference type="InterPro" id="IPR015943">
    <property type="entry name" value="WD40/YVTN_repeat-like_dom_sf"/>
</dbReference>
<dbReference type="InterPro" id="IPR001680">
    <property type="entry name" value="WD40_rpt"/>
</dbReference>
<evidence type="ECO:0000256" key="4">
    <source>
        <dbReference type="ARBA" id="ARBA00023242"/>
    </source>
</evidence>
<evidence type="ECO:0000256" key="3">
    <source>
        <dbReference type="ARBA" id="ARBA00022737"/>
    </source>
</evidence>
<keyword evidence="8" id="KW-1185">Reference proteome</keyword>
<keyword evidence="4" id="KW-0539">Nucleus</keyword>
<dbReference type="InParanoid" id="A0A7M7RDH2"/>
<proteinExistence type="predicted"/>
<protein>
    <recommendedName>
        <fullName evidence="9">Nucleoporin Nup43</fullName>
    </recommendedName>
</protein>
<feature type="compositionally biased region" description="Polar residues" evidence="6">
    <location>
        <begin position="60"/>
        <end position="71"/>
    </location>
</feature>
<dbReference type="InterPro" id="IPR036322">
    <property type="entry name" value="WD40_repeat_dom_sf"/>
</dbReference>
<keyword evidence="3" id="KW-0677">Repeat</keyword>
<evidence type="ECO:0000256" key="2">
    <source>
        <dbReference type="ARBA" id="ARBA00022574"/>
    </source>
</evidence>
<comment type="subcellular location">
    <subcellularLocation>
        <location evidence="1">Nucleus</location>
    </subcellularLocation>
</comment>
<evidence type="ECO:0000313" key="7">
    <source>
        <dbReference type="EnsemblMetazoa" id="XP_784173"/>
    </source>
</evidence>
<feature type="region of interest" description="Disordered" evidence="6">
    <location>
        <begin position="57"/>
        <end position="79"/>
    </location>
</feature>
<dbReference type="PROSITE" id="PS00678">
    <property type="entry name" value="WD_REPEATS_1"/>
    <property type="match status" value="1"/>
</dbReference>
<dbReference type="Proteomes" id="UP000007110">
    <property type="component" value="Unassembled WGS sequence"/>
</dbReference>
<name>A0A7M7RDH2_STRPU</name>
<sequence length="403" mass="44421">MDIFVKFVSQKVGKVRWQPSSYKGIQFSDTFVTGSWDDEENKISLWKVPEVQSKAGAAGSWQQDYPQQKTPATLDGQAGEGEQEPALLCQLKHGGDVTDIRFVNQEVFLASSSSGSVQAFRCNKAKQDFVPSQKWDSIHHHTADSCACTCVAVNGTDISTCGEDGRINVLRLEHRQPIRTIDEADSCSINALTHLKQHEVITVNSAGQLKIWDLRQPGSQPTRFFIVSGEKVPLHCVDRHPTQPHLVATGGQNGILNIWDMRKEQLPVTLFDVHQSHVWEVKFHPTSPNNLFTCSDDGTVLHWDATKGQSSTGSAFRNMNTPTGPNPSSNLLLRGSTRNAPSVDSETSSPWLSSETTSNQLEINHVLPGNCNPVNSLDVEGPQLICGTDGEALYYIPNMNIYL</sequence>
<evidence type="ECO:0008006" key="9">
    <source>
        <dbReference type="Google" id="ProtNLM"/>
    </source>
</evidence>
<dbReference type="OMA" id="HDGDVMD"/>
<feature type="region of interest" description="Disordered" evidence="6">
    <location>
        <begin position="310"/>
        <end position="355"/>
    </location>
</feature>
<evidence type="ECO:0000256" key="6">
    <source>
        <dbReference type="SAM" id="MobiDB-lite"/>
    </source>
</evidence>
<dbReference type="SUPFAM" id="SSF50978">
    <property type="entry name" value="WD40 repeat-like"/>
    <property type="match status" value="1"/>
</dbReference>
<dbReference type="EnsemblMetazoa" id="XM_779080">
    <property type="protein sequence ID" value="XP_784173"/>
    <property type="gene ID" value="LOC578943"/>
</dbReference>
<reference evidence="8" key="1">
    <citation type="submission" date="2015-02" db="EMBL/GenBank/DDBJ databases">
        <title>Genome sequencing for Strongylocentrotus purpuratus.</title>
        <authorList>
            <person name="Murali S."/>
            <person name="Liu Y."/>
            <person name="Vee V."/>
            <person name="English A."/>
            <person name="Wang M."/>
            <person name="Skinner E."/>
            <person name="Han Y."/>
            <person name="Muzny D.M."/>
            <person name="Worley K.C."/>
            <person name="Gibbs R.A."/>
        </authorList>
    </citation>
    <scope>NUCLEOTIDE SEQUENCE</scope>
</reference>
<organism evidence="7 8">
    <name type="scientific">Strongylocentrotus purpuratus</name>
    <name type="common">Purple sea urchin</name>
    <dbReference type="NCBI Taxonomy" id="7668"/>
    <lineage>
        <taxon>Eukaryota</taxon>
        <taxon>Metazoa</taxon>
        <taxon>Echinodermata</taxon>
        <taxon>Eleutherozoa</taxon>
        <taxon>Echinozoa</taxon>
        <taxon>Echinoidea</taxon>
        <taxon>Euechinoidea</taxon>
        <taxon>Echinacea</taxon>
        <taxon>Camarodonta</taxon>
        <taxon>Echinidea</taxon>
        <taxon>Strongylocentrotidae</taxon>
        <taxon>Strongylocentrotus</taxon>
    </lineage>
</organism>
<feature type="repeat" description="WD" evidence="5">
    <location>
        <begin position="227"/>
        <end position="269"/>
    </location>
</feature>